<dbReference type="InterPro" id="IPR030392">
    <property type="entry name" value="S74_ICA"/>
</dbReference>
<protein>
    <recommendedName>
        <fullName evidence="1">Peptidase S74 domain-containing protein</fullName>
    </recommendedName>
</protein>
<dbReference type="EMBL" id="MN740582">
    <property type="protein sequence ID" value="QHU34987.1"/>
    <property type="molecule type" value="Genomic_DNA"/>
</dbReference>
<dbReference type="Pfam" id="PF13884">
    <property type="entry name" value="Peptidase_S74"/>
    <property type="match status" value="1"/>
</dbReference>
<name>A0A6C0LWI5_9ZZZZ</name>
<proteinExistence type="predicted"/>
<accession>A0A6C0LWI5</accession>
<organism evidence="2">
    <name type="scientific">viral metagenome</name>
    <dbReference type="NCBI Taxonomy" id="1070528"/>
    <lineage>
        <taxon>unclassified sequences</taxon>
        <taxon>metagenomes</taxon>
        <taxon>organismal metagenomes</taxon>
    </lineage>
</organism>
<sequence length="2014" mass="229864">MTNLVIQGTEPIIKVDSLGIGINTGIDDYIEIEKLNLSDTEYLVVGDGKGSANYTSNTYEGIRNMYVNSRGVSINTSRNIYNQSDANTSLYVSKNIHCDGIIRANGIQFSNITIEGSLTSNLVLDLINAVEYHKQTHPFKAGIALYKNDINDIQFPINNVYTQDNLTLGAFVDTNYNKHALNINTATNNDFNSIQLAIRNDTKSTSIAGTTIDSNLSKLSIGIIGANSKSPAVISTTRGMPLEFHVSKTPSEMNLLYDNKKIALPRYVNDTDYAAMTIDENANVCIGIDKSETITYFKKSLINGIYSRVNEEIVKKPRLVVKGASKFEDVIIYDHFKKQYNNIDDIYIRAEGLTNINPSVIKRGTFFGDEYIFNNNVNVINLLTTSNISSKTLDSKNINSENITINTNANFTGTVNFNPEKLLEINKLKITNFLEVDGYRINPEKNGGSNYFYTFFNPAIVNIDANSNISFPKRLSIGPSEGDFPGIVNVYKNNTPVNVFEEVQNNRKFEIILQDNTMPDKFVANIGRISYVDFYDNSLIINTNVVNGKENNIYFYPSYDITKLQRDIYNPNFKNSPPSLSITNKGVGININIPRQDLRLDIVGKMCATEYYISKYNIISKISSFIYDNNKNYFNLFNEETYKYCINYDSSASMLSSKMKGLNVKQGINADLYYQNDSLIETLRITKNTDGFFTNQKIALGWNEEDLKVPLQIRNISTDDHNYSIIRIYRGLKGGGLNNNANFSGIDICEYDRDLDDDRNLEKWFIYRNHKHDLLNIKRVGPLQFGYTDKTITPTTYGMTMYYNNINSNYHIEFNNPDVSYEFMKKSSISAVSIYGDLDVYGNINIIDNNSNNFNFRLKKLEKLSELEYYVNVVSTSNIIYKNFIDHDDIEYSGKNIIFKPIESIIVDSTVNNNIPFVVKQNNHEFSTAKFITYPNILNSPVEVNSSIELGIYKKNEFTTAYDSRKATNINNMIKFNVSNDTQHVNNTKLTFSYYSKEEYYPFIEFNNNSFSKTSYMHLGYGVNEYDSNITLHIDDNNKCGIQITNIEKPVKINMVNTSGSRNKYTILSSGNYTNKYKFSIDIDDIPSTVNQLRDRDGLTTNIFTIAPYNENNNMRKGARYGFNEKDPKQTVVINSEMDELPLLINQRYTEDKIFTSAETNTCNFNLVYTVNSNWDNINKTYKSTEYKYTTLNDNVINIDINGYPIDAKNVHYKKSYIAKNISYSSIHSNILIDFYYNDKTNNITSNNNYTLSTLPYKTDEDTFLPDYKVNFYVDEGSLYDIEPLLNYDNNVFLYKDPKNIKNYETSNVFILNKSITTNQITREFTFNMTCIFNNKYNIPVNIGGFITSNFIITSNIHVVGDKVDINLDNEIYTYFPDTTIDNYTNSKTYFNNTTSNYIDTLDIISTSIFLTTKTSNIFRYKNNILYNNYFDVKRTNNITVFGSNIFPSTTYNSNNILSSNNILEYNEDIGIDTKNVIDLQLYNNIIDTKYNTEIKYLSSNKFVDTFTINGARKPTGAKEFISNFSNIIILSEFYGSYVNNSNINVQVNKINIQGVNPHITLANSVENQPDINDVRNEIYSYDGNLRFSLKDNSRTADRLLIKNNGDTIFYGSIFTSNDLYVDGKIYSDGINVIDSLSDSIYDISSNIANSHKNNLYNIFDLRINDDIVRSSNYIASTSNIISRRIANLNTDMIKNTGTRNKFIVDNIYDDFIYIKGNLTVRDNLIIEGTSTTLQTTVYTTERLEVSNEDYYPVLNIQQKNPTYPYILEAKNYTSTTTNVLTLSKDGDININGKYKCNDIDVIVSTSNYVLSTCNILVEELNIRDINISNYILAASNYFGDLIVSKSPWIVTNSNIYYSSNVNITGQLYINGDVIVSGYIEAGGTVSQNQNSYSDDRLKNQTSNIRNPIDLISKLNGFHYIPNELAQQYGFKERNDIGLSAQEVQNIFPEIVSLAPFDMKRDNYNNIVSKSGDNYLTINYEKLAPLFVESIKDLKKELNELKLEIAELRNNRNK</sequence>
<reference evidence="2" key="1">
    <citation type="journal article" date="2020" name="Nature">
        <title>Giant virus diversity and host interactions through global metagenomics.</title>
        <authorList>
            <person name="Schulz F."/>
            <person name="Roux S."/>
            <person name="Paez-Espino D."/>
            <person name="Jungbluth S."/>
            <person name="Walsh D.A."/>
            <person name="Denef V.J."/>
            <person name="McMahon K.D."/>
            <person name="Konstantinidis K.T."/>
            <person name="Eloe-Fadrosh E.A."/>
            <person name="Kyrpides N.C."/>
            <person name="Woyke T."/>
        </authorList>
    </citation>
    <scope>NUCLEOTIDE SEQUENCE</scope>
    <source>
        <strain evidence="2">GVMAG-S-1017244-22</strain>
    </source>
</reference>
<dbReference type="PROSITE" id="PS51688">
    <property type="entry name" value="ICA"/>
    <property type="match status" value="1"/>
</dbReference>
<feature type="domain" description="Peptidase S74" evidence="1">
    <location>
        <begin position="1894"/>
        <end position="2005"/>
    </location>
</feature>
<evidence type="ECO:0000259" key="1">
    <source>
        <dbReference type="PROSITE" id="PS51688"/>
    </source>
</evidence>
<evidence type="ECO:0000313" key="2">
    <source>
        <dbReference type="EMBL" id="QHU34987.1"/>
    </source>
</evidence>